<dbReference type="InterPro" id="IPR007016">
    <property type="entry name" value="O-antigen_ligase-rel_domated"/>
</dbReference>
<dbReference type="AlphaFoldDB" id="A0A5J4IV58"/>
<name>A0A5J4IV58_9FLAO</name>
<dbReference type="PANTHER" id="PTHR37422">
    <property type="entry name" value="TEICHURONIC ACID BIOSYNTHESIS PROTEIN TUAE"/>
    <property type="match status" value="1"/>
</dbReference>
<feature type="transmembrane region" description="Helical" evidence="5">
    <location>
        <begin position="384"/>
        <end position="401"/>
    </location>
</feature>
<feature type="transmembrane region" description="Helical" evidence="5">
    <location>
        <begin position="91"/>
        <end position="110"/>
    </location>
</feature>
<feature type="transmembrane region" description="Helical" evidence="5">
    <location>
        <begin position="332"/>
        <end position="354"/>
    </location>
</feature>
<dbReference type="GO" id="GO:0016020">
    <property type="term" value="C:membrane"/>
    <property type="evidence" value="ECO:0007669"/>
    <property type="project" value="UniProtKB-SubCell"/>
</dbReference>
<keyword evidence="2 5" id="KW-0812">Transmembrane</keyword>
<feature type="transmembrane region" description="Helical" evidence="5">
    <location>
        <begin position="226"/>
        <end position="246"/>
    </location>
</feature>
<proteinExistence type="predicted"/>
<feature type="transmembrane region" description="Helical" evidence="5">
    <location>
        <begin position="12"/>
        <end position="44"/>
    </location>
</feature>
<evidence type="ECO:0000256" key="1">
    <source>
        <dbReference type="ARBA" id="ARBA00004141"/>
    </source>
</evidence>
<dbReference type="RefSeq" id="WP_151672739.1">
    <property type="nucleotide sequence ID" value="NZ_BKCG01000001.1"/>
</dbReference>
<comment type="subcellular location">
    <subcellularLocation>
        <location evidence="1">Membrane</location>
        <topology evidence="1">Multi-pass membrane protein</topology>
    </subcellularLocation>
</comment>
<dbReference type="PANTHER" id="PTHR37422:SF17">
    <property type="entry name" value="O-ANTIGEN LIGASE"/>
    <property type="match status" value="1"/>
</dbReference>
<dbReference type="Pfam" id="PF04932">
    <property type="entry name" value="Wzy_C"/>
    <property type="match status" value="1"/>
</dbReference>
<evidence type="ECO:0000313" key="8">
    <source>
        <dbReference type="Proteomes" id="UP000326509"/>
    </source>
</evidence>
<evidence type="ECO:0000313" key="7">
    <source>
        <dbReference type="EMBL" id="GER58676.1"/>
    </source>
</evidence>
<dbReference type="Proteomes" id="UP000326509">
    <property type="component" value="Unassembled WGS sequence"/>
</dbReference>
<evidence type="ECO:0000259" key="6">
    <source>
        <dbReference type="Pfam" id="PF04932"/>
    </source>
</evidence>
<evidence type="ECO:0000256" key="5">
    <source>
        <dbReference type="SAM" id="Phobius"/>
    </source>
</evidence>
<dbReference type="OrthoDB" id="1631746at2"/>
<reference evidence="7 8" key="1">
    <citation type="submission" date="2019-08" db="EMBL/GenBank/DDBJ databases">
        <title>Draft genome sequence of Ulvibacter marinus type strain NBRC 109484.</title>
        <authorList>
            <person name="Kawano K."/>
            <person name="Ushijima N."/>
            <person name="Kihara M."/>
            <person name="Itoh H."/>
        </authorList>
    </citation>
    <scope>NUCLEOTIDE SEQUENCE [LARGE SCALE GENOMIC DNA]</scope>
    <source>
        <strain evidence="7 8">NBRC 109484</strain>
    </source>
</reference>
<organism evidence="7 8">
    <name type="scientific">Patiriisocius marinus</name>
    <dbReference type="NCBI Taxonomy" id="1397112"/>
    <lineage>
        <taxon>Bacteria</taxon>
        <taxon>Pseudomonadati</taxon>
        <taxon>Bacteroidota</taxon>
        <taxon>Flavobacteriia</taxon>
        <taxon>Flavobacteriales</taxon>
        <taxon>Flavobacteriaceae</taxon>
        <taxon>Patiriisocius</taxon>
    </lineage>
</organism>
<feature type="domain" description="O-antigen ligase-related" evidence="6">
    <location>
        <begin position="186"/>
        <end position="343"/>
    </location>
</feature>
<feature type="transmembrane region" description="Helical" evidence="5">
    <location>
        <begin position="189"/>
        <end position="214"/>
    </location>
</feature>
<evidence type="ECO:0000256" key="3">
    <source>
        <dbReference type="ARBA" id="ARBA00022989"/>
    </source>
</evidence>
<feature type="transmembrane region" description="Helical" evidence="5">
    <location>
        <begin position="59"/>
        <end position="79"/>
    </location>
</feature>
<sequence length="405" mass="45974">MINQLNTKDDWVSLSFLSVFAVLPFLDILAPIALGLCLVLSLAFKPKFNFFKNIAKQPLLVLLISYFILTLLSLTYSITIDKTVEKIGKNIAFLLIPLVFVLVNPDNQLIKKAQRVFVFACTLFCLFSLTKLGYNYIIRFDESHWYNFIQESMYHKYMPEDAMYLNTALIFLLFGTFKKHIKLTVASLFFVIIVLFGVRLGLFIYGCIVGVYMLKNIQLFLNIKTLVVAVIAIAAMVSLLSINKFAQDKFYDTLEKIGFDTGDKVSKIGAEYHDISLRGKVWSTAINVIKEKPILGYGGGAEKKALNTAYEIAGYEKVKNFHAHNQLLSSSIQYGMIGALLLLTICLALFFKVLKNKKTPLIVLTLLMIVSMFTESYFELQQGIFYFCMFVSLVSVHLKAIEQRI</sequence>
<dbReference type="InterPro" id="IPR051533">
    <property type="entry name" value="WaaL-like"/>
</dbReference>
<evidence type="ECO:0000256" key="2">
    <source>
        <dbReference type="ARBA" id="ARBA00022692"/>
    </source>
</evidence>
<dbReference type="EMBL" id="BKCG01000001">
    <property type="protein sequence ID" value="GER58676.1"/>
    <property type="molecule type" value="Genomic_DNA"/>
</dbReference>
<feature type="transmembrane region" description="Helical" evidence="5">
    <location>
        <begin position="116"/>
        <end position="137"/>
    </location>
</feature>
<gene>
    <name evidence="7" type="ORF">ULMA_07840</name>
</gene>
<protein>
    <recommendedName>
        <fullName evidence="6">O-antigen ligase-related domain-containing protein</fullName>
    </recommendedName>
</protein>
<accession>A0A5J4IV58</accession>
<keyword evidence="8" id="KW-1185">Reference proteome</keyword>
<keyword evidence="3 5" id="KW-1133">Transmembrane helix</keyword>
<comment type="caution">
    <text evidence="7">The sequence shown here is derived from an EMBL/GenBank/DDBJ whole genome shotgun (WGS) entry which is preliminary data.</text>
</comment>
<feature type="transmembrane region" description="Helical" evidence="5">
    <location>
        <begin position="361"/>
        <end position="378"/>
    </location>
</feature>
<keyword evidence="4 5" id="KW-0472">Membrane</keyword>
<evidence type="ECO:0000256" key="4">
    <source>
        <dbReference type="ARBA" id="ARBA00023136"/>
    </source>
</evidence>